<comment type="caution">
    <text evidence="1">The sequence shown here is derived from an EMBL/GenBank/DDBJ whole genome shotgun (WGS) entry which is preliminary data.</text>
</comment>
<name>A0ACB9BQL8_CICIN</name>
<sequence length="115" mass="13855">MCTDFSNWQKGFASHADRDVSVDISDVYHEEKLIKHDKKHRRHTDKEKVKREDKEKEHHLQNRNSDHHESNRVNHKRKSTNTLEESATQLFHQNMRDQVVSVREKLKERLQNSDC</sequence>
<reference evidence="2" key="1">
    <citation type="journal article" date="2022" name="Mol. Ecol. Resour.">
        <title>The genomes of chicory, endive, great burdock and yacon provide insights into Asteraceae palaeo-polyploidization history and plant inulin production.</title>
        <authorList>
            <person name="Fan W."/>
            <person name="Wang S."/>
            <person name="Wang H."/>
            <person name="Wang A."/>
            <person name="Jiang F."/>
            <person name="Liu H."/>
            <person name="Zhao H."/>
            <person name="Xu D."/>
            <person name="Zhang Y."/>
        </authorList>
    </citation>
    <scope>NUCLEOTIDE SEQUENCE [LARGE SCALE GENOMIC DNA]</scope>
    <source>
        <strain evidence="2">cv. Punajuju</strain>
    </source>
</reference>
<reference evidence="1 2" key="2">
    <citation type="journal article" date="2022" name="Mol. Ecol. Resour.">
        <title>The genomes of chicory, endive, great burdock and yacon provide insights into Asteraceae paleo-polyploidization history and plant inulin production.</title>
        <authorList>
            <person name="Fan W."/>
            <person name="Wang S."/>
            <person name="Wang H."/>
            <person name="Wang A."/>
            <person name="Jiang F."/>
            <person name="Liu H."/>
            <person name="Zhao H."/>
            <person name="Xu D."/>
            <person name="Zhang Y."/>
        </authorList>
    </citation>
    <scope>NUCLEOTIDE SEQUENCE [LARGE SCALE GENOMIC DNA]</scope>
    <source>
        <strain evidence="2">cv. Punajuju</strain>
        <tissue evidence="1">Leaves</tissue>
    </source>
</reference>
<keyword evidence="2" id="KW-1185">Reference proteome</keyword>
<evidence type="ECO:0000313" key="1">
    <source>
        <dbReference type="EMBL" id="KAI3724333.1"/>
    </source>
</evidence>
<dbReference type="Proteomes" id="UP001055811">
    <property type="component" value="Linkage Group LG06"/>
</dbReference>
<protein>
    <submittedName>
        <fullName evidence="1">Uncharacterized protein</fullName>
    </submittedName>
</protein>
<accession>A0ACB9BQL8</accession>
<proteinExistence type="predicted"/>
<gene>
    <name evidence="1" type="ORF">L2E82_36105</name>
</gene>
<organism evidence="1 2">
    <name type="scientific">Cichorium intybus</name>
    <name type="common">Chicory</name>
    <dbReference type="NCBI Taxonomy" id="13427"/>
    <lineage>
        <taxon>Eukaryota</taxon>
        <taxon>Viridiplantae</taxon>
        <taxon>Streptophyta</taxon>
        <taxon>Embryophyta</taxon>
        <taxon>Tracheophyta</taxon>
        <taxon>Spermatophyta</taxon>
        <taxon>Magnoliopsida</taxon>
        <taxon>eudicotyledons</taxon>
        <taxon>Gunneridae</taxon>
        <taxon>Pentapetalae</taxon>
        <taxon>asterids</taxon>
        <taxon>campanulids</taxon>
        <taxon>Asterales</taxon>
        <taxon>Asteraceae</taxon>
        <taxon>Cichorioideae</taxon>
        <taxon>Cichorieae</taxon>
        <taxon>Cichoriinae</taxon>
        <taxon>Cichorium</taxon>
    </lineage>
</organism>
<dbReference type="EMBL" id="CM042014">
    <property type="protein sequence ID" value="KAI3724333.1"/>
    <property type="molecule type" value="Genomic_DNA"/>
</dbReference>
<evidence type="ECO:0000313" key="2">
    <source>
        <dbReference type="Proteomes" id="UP001055811"/>
    </source>
</evidence>